<sequence>MVKISEVTCVNCGMQSGSNFCGNCGQKTAVKQLKWGTLFGELNQRVLGMDNKFVKTIRDLTIRPEQVISSFIGGNRVKYIGPIGYYFILITVYVLIVSIFKIDMIRFTQGTKELMTPLGADMEEGVGLQRFIMGHMKVLSFMIMPFFVAANYLLFLKKGYNIIETAVVAFYVHAHSLNYTILAVLFFQLTDINTNYSMLVVTLLYMGFAYSRFYTGNRLWSFVKGILTYFIGLLLVMILVMIITVIVAFINPELVKSIIQLKD</sequence>
<evidence type="ECO:0000313" key="3">
    <source>
        <dbReference type="Proteomes" id="UP000011135"/>
    </source>
</evidence>
<organism evidence="2 3">
    <name type="scientific">Fulvivirga imtechensis AK7</name>
    <dbReference type="NCBI Taxonomy" id="1237149"/>
    <lineage>
        <taxon>Bacteria</taxon>
        <taxon>Pseudomonadati</taxon>
        <taxon>Bacteroidota</taxon>
        <taxon>Cytophagia</taxon>
        <taxon>Cytophagales</taxon>
        <taxon>Fulvivirgaceae</taxon>
        <taxon>Fulvivirga</taxon>
    </lineage>
</organism>
<feature type="transmembrane region" description="Helical" evidence="1">
    <location>
        <begin position="138"/>
        <end position="156"/>
    </location>
</feature>
<name>L8JM16_9BACT</name>
<dbReference type="STRING" id="1237149.C900_05319"/>
<evidence type="ECO:0000256" key="1">
    <source>
        <dbReference type="SAM" id="Phobius"/>
    </source>
</evidence>
<dbReference type="Pfam" id="PF12412">
    <property type="entry name" value="DUF3667"/>
    <property type="match status" value="1"/>
</dbReference>
<dbReference type="AlphaFoldDB" id="L8JM16"/>
<keyword evidence="1" id="KW-1133">Transmembrane helix</keyword>
<reference evidence="2 3" key="1">
    <citation type="submission" date="2012-12" db="EMBL/GenBank/DDBJ databases">
        <title>Genome assembly of Fulvivirga imtechensis AK7.</title>
        <authorList>
            <person name="Nupur N."/>
            <person name="Khatri I."/>
            <person name="Kumar R."/>
            <person name="Subramanian S."/>
            <person name="Pinnaka A."/>
        </authorList>
    </citation>
    <scope>NUCLEOTIDE SEQUENCE [LARGE SCALE GENOMIC DNA]</scope>
    <source>
        <strain evidence="2 3">AK7</strain>
    </source>
</reference>
<protein>
    <recommendedName>
        <fullName evidence="4">DUF3667 domain-containing protein</fullName>
    </recommendedName>
</protein>
<proteinExistence type="predicted"/>
<feature type="transmembrane region" description="Helical" evidence="1">
    <location>
        <begin position="226"/>
        <end position="250"/>
    </location>
</feature>
<dbReference type="Proteomes" id="UP000011135">
    <property type="component" value="Unassembled WGS sequence"/>
</dbReference>
<dbReference type="EMBL" id="AMZN01000081">
    <property type="protein sequence ID" value="ELR69248.1"/>
    <property type="molecule type" value="Genomic_DNA"/>
</dbReference>
<feature type="transmembrane region" description="Helical" evidence="1">
    <location>
        <begin position="196"/>
        <end position="214"/>
    </location>
</feature>
<keyword evidence="1" id="KW-0812">Transmembrane</keyword>
<feature type="transmembrane region" description="Helical" evidence="1">
    <location>
        <begin position="83"/>
        <end position="102"/>
    </location>
</feature>
<feature type="transmembrane region" description="Helical" evidence="1">
    <location>
        <begin position="168"/>
        <end position="189"/>
    </location>
</feature>
<dbReference type="OrthoDB" id="7446256at2"/>
<comment type="caution">
    <text evidence="2">The sequence shown here is derived from an EMBL/GenBank/DDBJ whole genome shotgun (WGS) entry which is preliminary data.</text>
</comment>
<evidence type="ECO:0008006" key="4">
    <source>
        <dbReference type="Google" id="ProtNLM"/>
    </source>
</evidence>
<keyword evidence="1" id="KW-0472">Membrane</keyword>
<keyword evidence="3" id="KW-1185">Reference proteome</keyword>
<dbReference type="eggNOG" id="ENOG5031MRJ">
    <property type="taxonomic scope" value="Bacteria"/>
</dbReference>
<dbReference type="RefSeq" id="WP_009582409.1">
    <property type="nucleotide sequence ID" value="NZ_AMZN01000081.1"/>
</dbReference>
<dbReference type="InterPro" id="IPR022134">
    <property type="entry name" value="DUF3667"/>
</dbReference>
<gene>
    <name evidence="2" type="ORF">C900_05319</name>
</gene>
<evidence type="ECO:0000313" key="2">
    <source>
        <dbReference type="EMBL" id="ELR69248.1"/>
    </source>
</evidence>
<accession>L8JM16</accession>